<gene>
    <name evidence="1" type="ORF">TMPK1_29250</name>
</gene>
<proteinExistence type="predicted"/>
<organism evidence="1 2">
    <name type="scientific">Roseiterribacter gracilis</name>
    <dbReference type="NCBI Taxonomy" id="2812848"/>
    <lineage>
        <taxon>Bacteria</taxon>
        <taxon>Pseudomonadati</taxon>
        <taxon>Pseudomonadota</taxon>
        <taxon>Alphaproteobacteria</taxon>
        <taxon>Rhodospirillales</taxon>
        <taxon>Roseiterribacteraceae</taxon>
        <taxon>Roseiterribacter</taxon>
    </lineage>
</organism>
<comment type="caution">
    <text evidence="1">The sequence shown here is derived from an EMBL/GenBank/DDBJ whole genome shotgun (WGS) entry which is preliminary data.</text>
</comment>
<dbReference type="RefSeq" id="WP_420243856.1">
    <property type="nucleotide sequence ID" value="NZ_BOPV01000001.1"/>
</dbReference>
<dbReference type="EMBL" id="BOPV01000001">
    <property type="protein sequence ID" value="GIL40688.1"/>
    <property type="molecule type" value="Genomic_DNA"/>
</dbReference>
<accession>A0A8S8X9K6</accession>
<name>A0A8S8X9K6_9PROT</name>
<reference evidence="1" key="1">
    <citation type="submission" date="2021-02" db="EMBL/GenBank/DDBJ databases">
        <title>Genome sequence of Rhodospirillales sp. strain TMPK1 isolated from soil.</title>
        <authorList>
            <person name="Nakai R."/>
            <person name="Kusada H."/>
            <person name="Tamaki H."/>
        </authorList>
    </citation>
    <scope>NUCLEOTIDE SEQUENCE</scope>
    <source>
        <strain evidence="1">TMPK1</strain>
    </source>
</reference>
<evidence type="ECO:0000313" key="2">
    <source>
        <dbReference type="Proteomes" id="UP000681075"/>
    </source>
</evidence>
<protein>
    <submittedName>
        <fullName evidence="1">Uncharacterized protein</fullName>
    </submittedName>
</protein>
<evidence type="ECO:0000313" key="1">
    <source>
        <dbReference type="EMBL" id="GIL40688.1"/>
    </source>
</evidence>
<keyword evidence="2" id="KW-1185">Reference proteome</keyword>
<dbReference type="Proteomes" id="UP000681075">
    <property type="component" value="Unassembled WGS sequence"/>
</dbReference>
<sequence>MPEKPPKRWIDDRRVPRSSLEAIELAALRRELLTQARRNAETEVVVGEILRRMGVPDSEVNAWLEEAFQGGGGPAARKILQTIPTARASRRLPKETLRDPAAPRSIAAVEGEGLRVVSYRNVLGPAGPEVHARMSDGRTLMVMWTGAGDVIADAHRDKTALTDGQMATLQKWGARWK</sequence>
<dbReference type="AlphaFoldDB" id="A0A8S8X9K6"/>